<gene>
    <name evidence="1" type="ORF">AB6M95_01525</name>
</gene>
<name>A0ABV4K085_9BACT</name>
<organism evidence="1 2">
    <name type="scientific">Pseudodesulfovibrio karagichevae</name>
    <dbReference type="NCBI Taxonomy" id="3239305"/>
    <lineage>
        <taxon>Bacteria</taxon>
        <taxon>Pseudomonadati</taxon>
        <taxon>Thermodesulfobacteriota</taxon>
        <taxon>Desulfovibrionia</taxon>
        <taxon>Desulfovibrionales</taxon>
        <taxon>Desulfovibrionaceae</taxon>
    </lineage>
</organism>
<reference evidence="1 2" key="1">
    <citation type="submission" date="2024-08" db="EMBL/GenBank/DDBJ databases">
        <title>Sulfate-reducing bacteria isolated from formation water of the oil field in Kazakhstan and description of Pseudodesulfovibrio sp.</title>
        <authorList>
            <person name="Bidzhieva S.K."/>
            <person name="Tourova T.P."/>
            <person name="Grouzdev D.S."/>
            <person name="Beletsky A.V."/>
            <person name="Sokolova D.S."/>
            <person name="Samigullina S.R."/>
            <person name="Poltaraus A.B."/>
            <person name="Avtukh A.N."/>
            <person name="Tereshina V.M."/>
            <person name="Zhaparov N.S."/>
            <person name="Mardanov A.V."/>
            <person name="Nazina T.N."/>
        </authorList>
    </citation>
    <scope>NUCLEOTIDE SEQUENCE [LARGE SCALE GENOMIC DNA]</scope>
    <source>
        <strain evidence="1 2">9FUS</strain>
    </source>
</reference>
<evidence type="ECO:0000313" key="2">
    <source>
        <dbReference type="Proteomes" id="UP001568698"/>
    </source>
</evidence>
<dbReference type="Proteomes" id="UP001568698">
    <property type="component" value="Unassembled WGS sequence"/>
</dbReference>
<comment type="caution">
    <text evidence="1">The sequence shown here is derived from an EMBL/GenBank/DDBJ whole genome shotgun (WGS) entry which is preliminary data.</text>
</comment>
<proteinExistence type="predicted"/>
<evidence type="ECO:0000313" key="1">
    <source>
        <dbReference type="EMBL" id="MEZ7195415.1"/>
    </source>
</evidence>
<dbReference type="EMBL" id="JBGLYH010000002">
    <property type="protein sequence ID" value="MEZ7195415.1"/>
    <property type="molecule type" value="Genomic_DNA"/>
</dbReference>
<dbReference type="RefSeq" id="WP_371384966.1">
    <property type="nucleotide sequence ID" value="NZ_JBGLYH010000002.1"/>
</dbReference>
<keyword evidence="2" id="KW-1185">Reference proteome</keyword>
<sequence length="396" mass="43291">MTDAEIQEWQERHTFECPHIRARITPEQCEANRARVGGWSTTGNQPHKINQCERCTEYGALIKTVAERLPKEVKAVAKRGNCECCGRGPYALSGGLCGKCSQHKTAGGLVREGDEWVWLIPVPEHALADEPKAEDYHEPVEPEKVACIGCGRDDKKIVARGLCSGCYRYSRDGRLIVSDGGTEAWWEIEPPAYAADHIRALRVIRGPSDREIDEARHGIPQEQPEEPKACDNCVCTGPCQHVEVSGRDKPVFMGLDLGAGPDWTGRSLQIGGLTLTRHVPHRTTSTNQPFAAVRKNAKGVDLALNAVTVLQFGLTKAKYVDVYSDAKAKVPALVPLDEPTDAHSVKLRVQDGNTRVISATGFLRDLGVKETGRYKVTGDGEAAPGIVLVDFKERAA</sequence>
<accession>A0ABV4K085</accession>
<protein>
    <submittedName>
        <fullName evidence="1">Uncharacterized protein</fullName>
    </submittedName>
</protein>